<evidence type="ECO:0000313" key="7">
    <source>
        <dbReference type="EMBL" id="OYN81229.1"/>
    </source>
</evidence>
<dbReference type="SUPFAM" id="SSF53850">
    <property type="entry name" value="Periplasmic binding protein-like II"/>
    <property type="match status" value="1"/>
</dbReference>
<dbReference type="OrthoDB" id="9802127at2"/>
<feature type="transmembrane region" description="Helical" evidence="6">
    <location>
        <begin position="20"/>
        <end position="38"/>
    </location>
</feature>
<dbReference type="Pfam" id="PF13531">
    <property type="entry name" value="SBP_bac_11"/>
    <property type="match status" value="1"/>
</dbReference>
<proteinExistence type="inferred from homology"/>
<dbReference type="RefSeq" id="WP_094477715.1">
    <property type="nucleotide sequence ID" value="NZ_JACKSC010000307.1"/>
</dbReference>
<dbReference type="PANTHER" id="PTHR30368:SF2">
    <property type="entry name" value="SULFATE-BINDING PROTEIN"/>
    <property type="match status" value="1"/>
</dbReference>
<reference evidence="7 8" key="1">
    <citation type="submission" date="2017-07" db="EMBL/GenBank/DDBJ databases">
        <title>The new phylogeny of genus Mycobacterium.</title>
        <authorList>
            <person name="Tortoli E."/>
            <person name="Trovato A."/>
            <person name="Cirillo D.M."/>
        </authorList>
    </citation>
    <scope>NUCLEOTIDE SEQUENCE [LARGE SCALE GENOMIC DNA]</scope>
    <source>
        <strain evidence="7 8">ATCC 33027</strain>
    </source>
</reference>
<dbReference type="GO" id="GO:0042597">
    <property type="term" value="C:periplasmic space"/>
    <property type="evidence" value="ECO:0007669"/>
    <property type="project" value="UniProtKB-SubCell"/>
</dbReference>
<dbReference type="GO" id="GO:1902358">
    <property type="term" value="P:sulfate transmembrane transport"/>
    <property type="evidence" value="ECO:0007669"/>
    <property type="project" value="InterPro"/>
</dbReference>
<sequence>MAEASEGGPDRPRRFRRVPWLNVVGVIAIVVASVLLVVKNLPDDAPNQILNVSYDPTREVYAALDKAFVEQYRNQTGVNLVINQSHGGSGRQARAVIDGSQKANVVSLALISDVDALRKRGLIQPDWRQRLPHNSVPYTSTIVFVVRKGNPKGIHDWPDLINGDVAVVTPDPRTSGNGQLTVLAGWGAVTTRGGTEEQALDYLKSLYRHVAVLDEGARTSAQSFADRQIGDVQLAWENEALREAADSKGALEVVYPPVSLLAEPAVAWVDANDTNAKTASYAKAYLNYLFTDAAQEVFAQYGYRPANPAILAKHSDRLPNLALFPVTAIAKDWDDARQRFFGANGIYDVVSASVPAALSGHSISTGLGRGGA</sequence>
<comment type="subcellular location">
    <subcellularLocation>
        <location evidence="1">Periplasm</location>
    </subcellularLocation>
</comment>
<keyword evidence="6" id="KW-0812">Transmembrane</keyword>
<keyword evidence="3" id="KW-0813">Transport</keyword>
<evidence type="ECO:0000256" key="1">
    <source>
        <dbReference type="ARBA" id="ARBA00004418"/>
    </source>
</evidence>
<evidence type="ECO:0000256" key="3">
    <source>
        <dbReference type="ARBA" id="ARBA00022448"/>
    </source>
</evidence>
<evidence type="ECO:0000256" key="5">
    <source>
        <dbReference type="ARBA" id="ARBA00022764"/>
    </source>
</evidence>
<evidence type="ECO:0000256" key="2">
    <source>
        <dbReference type="ARBA" id="ARBA00006099"/>
    </source>
</evidence>
<comment type="caution">
    <text evidence="7">The sequence shown here is derived from an EMBL/GenBank/DDBJ whole genome shotgun (WGS) entry which is preliminary data.</text>
</comment>
<keyword evidence="8" id="KW-1185">Reference proteome</keyword>
<keyword evidence="6" id="KW-1133">Transmembrane helix</keyword>
<keyword evidence="5" id="KW-0574">Periplasm</keyword>
<evidence type="ECO:0000313" key="8">
    <source>
        <dbReference type="Proteomes" id="UP000216063"/>
    </source>
</evidence>
<name>A0A255DP64_9MYCO</name>
<dbReference type="Gene3D" id="3.40.190.10">
    <property type="entry name" value="Periplasmic binding protein-like II"/>
    <property type="match status" value="2"/>
</dbReference>
<dbReference type="AlphaFoldDB" id="A0A255DP64"/>
<dbReference type="CDD" id="cd01005">
    <property type="entry name" value="PBP2_CysP"/>
    <property type="match status" value="1"/>
</dbReference>
<gene>
    <name evidence="7" type="ORF">CG716_06785</name>
</gene>
<dbReference type="Proteomes" id="UP000216063">
    <property type="component" value="Unassembled WGS sequence"/>
</dbReference>
<keyword evidence="4" id="KW-0732">Signal</keyword>
<protein>
    <submittedName>
        <fullName evidence="7">Sulfate transporter subunit</fullName>
    </submittedName>
</protein>
<organism evidence="7 8">
    <name type="scientific">Mycolicibacterium sphagni</name>
    <dbReference type="NCBI Taxonomy" id="1786"/>
    <lineage>
        <taxon>Bacteria</taxon>
        <taxon>Bacillati</taxon>
        <taxon>Actinomycetota</taxon>
        <taxon>Actinomycetes</taxon>
        <taxon>Mycobacteriales</taxon>
        <taxon>Mycobacteriaceae</taxon>
        <taxon>Mycolicibacterium</taxon>
    </lineage>
</organism>
<dbReference type="PANTHER" id="PTHR30368">
    <property type="entry name" value="SULFATE-BINDING PROTEIN"/>
    <property type="match status" value="1"/>
</dbReference>
<keyword evidence="6" id="KW-0472">Membrane</keyword>
<accession>A0A255DP64</accession>
<dbReference type="NCBIfam" id="TIGR00971">
    <property type="entry name" value="3a0106s03"/>
    <property type="match status" value="1"/>
</dbReference>
<evidence type="ECO:0000256" key="4">
    <source>
        <dbReference type="ARBA" id="ARBA00022729"/>
    </source>
</evidence>
<dbReference type="GO" id="GO:0140104">
    <property type="term" value="F:molecular carrier activity"/>
    <property type="evidence" value="ECO:0007669"/>
    <property type="project" value="InterPro"/>
</dbReference>
<dbReference type="NCBIfam" id="NF008022">
    <property type="entry name" value="PRK10752.1"/>
    <property type="match status" value="1"/>
</dbReference>
<dbReference type="EMBL" id="NOZR01000004">
    <property type="protein sequence ID" value="OYN81229.1"/>
    <property type="molecule type" value="Genomic_DNA"/>
</dbReference>
<dbReference type="InterPro" id="IPR005669">
    <property type="entry name" value="Thiosulph/SO4-bd"/>
</dbReference>
<comment type="similarity">
    <text evidence="2">Belongs to the prokaryotic sulfate-binding protein family.</text>
</comment>
<evidence type="ECO:0000256" key="6">
    <source>
        <dbReference type="SAM" id="Phobius"/>
    </source>
</evidence>